<dbReference type="PROSITE" id="PS50043">
    <property type="entry name" value="HTH_LUXR_2"/>
    <property type="match status" value="1"/>
</dbReference>
<dbReference type="AlphaFoldDB" id="A0A2G1QGI8"/>
<dbReference type="GO" id="GO:0006355">
    <property type="term" value="P:regulation of DNA-templated transcription"/>
    <property type="evidence" value="ECO:0007669"/>
    <property type="project" value="InterPro"/>
</dbReference>
<dbReference type="SMART" id="SM00421">
    <property type="entry name" value="HTH_LUXR"/>
    <property type="match status" value="1"/>
</dbReference>
<keyword evidence="6" id="KW-1185">Reference proteome</keyword>
<evidence type="ECO:0000259" key="4">
    <source>
        <dbReference type="PROSITE" id="PS50043"/>
    </source>
</evidence>
<name>A0A2G1QGI8_9HYPH</name>
<keyword evidence="1" id="KW-0805">Transcription regulation</keyword>
<dbReference type="GO" id="GO:0003677">
    <property type="term" value="F:DNA binding"/>
    <property type="evidence" value="ECO:0007669"/>
    <property type="project" value="UniProtKB-KW"/>
</dbReference>
<dbReference type="Gene3D" id="1.10.10.10">
    <property type="entry name" value="Winged helix-like DNA-binding domain superfamily/Winged helix DNA-binding domain"/>
    <property type="match status" value="1"/>
</dbReference>
<dbReference type="PRINTS" id="PR00038">
    <property type="entry name" value="HTHLUXR"/>
</dbReference>
<dbReference type="RefSeq" id="WP_099308823.1">
    <property type="nucleotide sequence ID" value="NZ_PDVP01000036.1"/>
</dbReference>
<dbReference type="PANTHER" id="PTHR44688">
    <property type="entry name" value="DNA-BINDING TRANSCRIPTIONAL ACTIVATOR DEVR_DOSR"/>
    <property type="match status" value="1"/>
</dbReference>
<evidence type="ECO:0000256" key="2">
    <source>
        <dbReference type="ARBA" id="ARBA00023125"/>
    </source>
</evidence>
<dbReference type="PANTHER" id="PTHR44688:SF16">
    <property type="entry name" value="DNA-BINDING TRANSCRIPTIONAL ACTIVATOR DEVR_DOSR"/>
    <property type="match status" value="1"/>
</dbReference>
<dbReference type="InterPro" id="IPR016032">
    <property type="entry name" value="Sig_transdc_resp-reg_C-effctor"/>
</dbReference>
<comment type="caution">
    <text evidence="5">The sequence shown here is derived from an EMBL/GenBank/DDBJ whole genome shotgun (WGS) entry which is preliminary data.</text>
</comment>
<sequence>MLLTDQERQCISFIAEGKSDLQIAQALGISEHTVDRYIAIALMKLEATHRSHAVAKAIRLALI</sequence>
<evidence type="ECO:0000313" key="6">
    <source>
        <dbReference type="Proteomes" id="UP000221168"/>
    </source>
</evidence>
<reference evidence="5 6" key="1">
    <citation type="submission" date="2017-10" db="EMBL/GenBank/DDBJ databases">
        <title>Sedimentibacterium mangrovi gen. nov., sp. nov., a novel member of family Phyllobacteriacea isolated from mangrove sediment.</title>
        <authorList>
            <person name="Liao H."/>
            <person name="Tian Y."/>
        </authorList>
    </citation>
    <scope>NUCLEOTIDE SEQUENCE [LARGE SCALE GENOMIC DNA]</scope>
    <source>
        <strain evidence="5 6">X9-2-2</strain>
    </source>
</reference>
<accession>A0A2G1QGI8</accession>
<dbReference type="CDD" id="cd06170">
    <property type="entry name" value="LuxR_C_like"/>
    <property type="match status" value="1"/>
</dbReference>
<evidence type="ECO:0000256" key="3">
    <source>
        <dbReference type="ARBA" id="ARBA00023163"/>
    </source>
</evidence>
<organism evidence="5 6">
    <name type="scientific">Zhengella mangrovi</name>
    <dbReference type="NCBI Taxonomy" id="1982044"/>
    <lineage>
        <taxon>Bacteria</taxon>
        <taxon>Pseudomonadati</taxon>
        <taxon>Pseudomonadota</taxon>
        <taxon>Alphaproteobacteria</taxon>
        <taxon>Hyphomicrobiales</taxon>
        <taxon>Notoacmeibacteraceae</taxon>
        <taxon>Zhengella</taxon>
    </lineage>
</organism>
<dbReference type="SUPFAM" id="SSF46894">
    <property type="entry name" value="C-terminal effector domain of the bipartite response regulators"/>
    <property type="match status" value="1"/>
</dbReference>
<feature type="domain" description="HTH luxR-type" evidence="4">
    <location>
        <begin position="1"/>
        <end position="61"/>
    </location>
</feature>
<dbReference type="EMBL" id="PDVP01000036">
    <property type="protein sequence ID" value="PHP64581.1"/>
    <property type="molecule type" value="Genomic_DNA"/>
</dbReference>
<dbReference type="Proteomes" id="UP000221168">
    <property type="component" value="Unassembled WGS sequence"/>
</dbReference>
<evidence type="ECO:0000313" key="5">
    <source>
        <dbReference type="EMBL" id="PHP64581.1"/>
    </source>
</evidence>
<dbReference type="Pfam" id="PF00196">
    <property type="entry name" value="GerE"/>
    <property type="match status" value="1"/>
</dbReference>
<dbReference type="InterPro" id="IPR036388">
    <property type="entry name" value="WH-like_DNA-bd_sf"/>
</dbReference>
<proteinExistence type="predicted"/>
<dbReference type="OrthoDB" id="8349179at2"/>
<dbReference type="InterPro" id="IPR000792">
    <property type="entry name" value="Tscrpt_reg_LuxR_C"/>
</dbReference>
<keyword evidence="3" id="KW-0804">Transcription</keyword>
<evidence type="ECO:0000256" key="1">
    <source>
        <dbReference type="ARBA" id="ARBA00023015"/>
    </source>
</evidence>
<protein>
    <recommendedName>
        <fullName evidence="4">HTH luxR-type domain-containing protein</fullName>
    </recommendedName>
</protein>
<keyword evidence="2" id="KW-0238">DNA-binding</keyword>
<gene>
    <name evidence="5" type="ORF">CSC94_23585</name>
</gene>